<organism evidence="1 2">
    <name type="scientific">Dactylosporangium siamense</name>
    <dbReference type="NCBI Taxonomy" id="685454"/>
    <lineage>
        <taxon>Bacteria</taxon>
        <taxon>Bacillati</taxon>
        <taxon>Actinomycetota</taxon>
        <taxon>Actinomycetes</taxon>
        <taxon>Micromonosporales</taxon>
        <taxon>Micromonosporaceae</taxon>
        <taxon>Dactylosporangium</taxon>
    </lineage>
</organism>
<reference evidence="1" key="1">
    <citation type="submission" date="2021-01" db="EMBL/GenBank/DDBJ databases">
        <title>Whole genome shotgun sequence of Dactylosporangium siamense NBRC 106093.</title>
        <authorList>
            <person name="Komaki H."/>
            <person name="Tamura T."/>
        </authorList>
    </citation>
    <scope>NUCLEOTIDE SEQUENCE</scope>
    <source>
        <strain evidence="1">NBRC 106093</strain>
    </source>
</reference>
<sequence length="85" mass="8948">MTETDLRLLEGAPSLFGIVADPEDDGHPCVVAWGHQLADRAVTSWFLADGSLEVAVFGSAEAALETAEALYPARLVWVPPGCAVP</sequence>
<keyword evidence="2" id="KW-1185">Reference proteome</keyword>
<proteinExistence type="predicted"/>
<evidence type="ECO:0000313" key="1">
    <source>
        <dbReference type="EMBL" id="GIG45581.1"/>
    </source>
</evidence>
<comment type="caution">
    <text evidence="1">The sequence shown here is derived from an EMBL/GenBank/DDBJ whole genome shotgun (WGS) entry which is preliminary data.</text>
</comment>
<evidence type="ECO:0000313" key="2">
    <source>
        <dbReference type="Proteomes" id="UP000660611"/>
    </source>
</evidence>
<protein>
    <submittedName>
        <fullName evidence="1">Uncharacterized protein</fullName>
    </submittedName>
</protein>
<dbReference type="RefSeq" id="WP_203847383.1">
    <property type="nucleotide sequence ID" value="NZ_BAAAVW010000011.1"/>
</dbReference>
<gene>
    <name evidence="1" type="ORF">Dsi01nite_036220</name>
</gene>
<dbReference type="EMBL" id="BONQ01000054">
    <property type="protein sequence ID" value="GIG45581.1"/>
    <property type="molecule type" value="Genomic_DNA"/>
</dbReference>
<dbReference type="Proteomes" id="UP000660611">
    <property type="component" value="Unassembled WGS sequence"/>
</dbReference>
<name>A0A919UBF8_9ACTN</name>
<dbReference type="AlphaFoldDB" id="A0A919UBF8"/>
<accession>A0A919UBF8</accession>